<dbReference type="PROSITE" id="PS51257">
    <property type="entry name" value="PROKAR_LIPOPROTEIN"/>
    <property type="match status" value="1"/>
</dbReference>
<keyword evidence="1" id="KW-0472">Membrane</keyword>
<feature type="domain" description="DUF218" evidence="2">
    <location>
        <begin position="80"/>
        <end position="245"/>
    </location>
</feature>
<dbReference type="RefSeq" id="WP_346757343.1">
    <property type="nucleotide sequence ID" value="NZ_JAUJEB010000001.1"/>
</dbReference>
<proteinExistence type="predicted"/>
<dbReference type="Pfam" id="PF02698">
    <property type="entry name" value="DUF218"/>
    <property type="match status" value="1"/>
</dbReference>
<dbReference type="InterPro" id="IPR014729">
    <property type="entry name" value="Rossmann-like_a/b/a_fold"/>
</dbReference>
<sequence>MFFILSKTIYILAMPLTLVLICFLTGCLLKRRKYKKRTYILGVLLLLLFSNPFIINEIMLKWEIPPKPIADIQGSYQVGIVLTGITNMEKSPFDRVYFNKGADRIMHALQLYKEKKIDKILISGGSGSLFNNDRLEADNLKLVLLQANVPEADIFIENRSRNTFENAQYSAEILNKYFPAGDYLLITSAFHMRRANACFVSAGINTLPYSTDFYTHDRNFHFDTLLFPSVLAIAKWTILFKELLGLTLYKLSGYI</sequence>
<dbReference type="EMBL" id="JAUJEB010000001">
    <property type="protein sequence ID" value="MDN5212018.1"/>
    <property type="molecule type" value="Genomic_DNA"/>
</dbReference>
<keyword evidence="1" id="KW-1133">Transmembrane helix</keyword>
<dbReference type="PANTHER" id="PTHR30336">
    <property type="entry name" value="INNER MEMBRANE PROTEIN, PROBABLE PERMEASE"/>
    <property type="match status" value="1"/>
</dbReference>
<evidence type="ECO:0000313" key="3">
    <source>
        <dbReference type="EMBL" id="MDN5212018.1"/>
    </source>
</evidence>
<protein>
    <submittedName>
        <fullName evidence="3">YdcF family protein</fullName>
    </submittedName>
</protein>
<dbReference type="Proteomes" id="UP001172083">
    <property type="component" value="Unassembled WGS sequence"/>
</dbReference>
<evidence type="ECO:0000259" key="2">
    <source>
        <dbReference type="Pfam" id="PF02698"/>
    </source>
</evidence>
<comment type="caution">
    <text evidence="3">The sequence shown here is derived from an EMBL/GenBank/DDBJ whole genome shotgun (WGS) entry which is preliminary data.</text>
</comment>
<dbReference type="InterPro" id="IPR003848">
    <property type="entry name" value="DUF218"/>
</dbReference>
<evidence type="ECO:0000256" key="1">
    <source>
        <dbReference type="SAM" id="Phobius"/>
    </source>
</evidence>
<accession>A0ABT8L2S1</accession>
<feature type="transmembrane region" description="Helical" evidence="1">
    <location>
        <begin position="38"/>
        <end position="55"/>
    </location>
</feature>
<keyword evidence="1" id="KW-0812">Transmembrane</keyword>
<feature type="transmembrane region" description="Helical" evidence="1">
    <location>
        <begin position="12"/>
        <end position="29"/>
    </location>
</feature>
<keyword evidence="4" id="KW-1185">Reference proteome</keyword>
<dbReference type="InterPro" id="IPR051599">
    <property type="entry name" value="Cell_Envelope_Assoc"/>
</dbReference>
<gene>
    <name evidence="3" type="ORF">QQ020_08145</name>
</gene>
<organism evidence="3 4">
    <name type="scientific">Agaribacillus aureus</name>
    <dbReference type="NCBI Taxonomy" id="3051825"/>
    <lineage>
        <taxon>Bacteria</taxon>
        <taxon>Pseudomonadati</taxon>
        <taxon>Bacteroidota</taxon>
        <taxon>Cytophagia</taxon>
        <taxon>Cytophagales</taxon>
        <taxon>Splendidivirgaceae</taxon>
        <taxon>Agaribacillus</taxon>
    </lineage>
</organism>
<dbReference type="Gene3D" id="3.40.50.620">
    <property type="entry name" value="HUPs"/>
    <property type="match status" value="1"/>
</dbReference>
<name>A0ABT8L2S1_9BACT</name>
<evidence type="ECO:0000313" key="4">
    <source>
        <dbReference type="Proteomes" id="UP001172083"/>
    </source>
</evidence>
<dbReference type="PANTHER" id="PTHR30336:SF4">
    <property type="entry name" value="ENVELOPE BIOGENESIS FACTOR ELYC"/>
    <property type="match status" value="1"/>
</dbReference>
<reference evidence="3" key="1">
    <citation type="submission" date="2023-06" db="EMBL/GenBank/DDBJ databases">
        <title>Genomic of Agaribacillus aureum.</title>
        <authorList>
            <person name="Wang G."/>
        </authorList>
    </citation>
    <scope>NUCLEOTIDE SEQUENCE</scope>
    <source>
        <strain evidence="3">BMA12</strain>
    </source>
</reference>
<dbReference type="CDD" id="cd06259">
    <property type="entry name" value="YdcF-like"/>
    <property type="match status" value="1"/>
</dbReference>